<dbReference type="GO" id="GO:0005524">
    <property type="term" value="F:ATP binding"/>
    <property type="evidence" value="ECO:0007669"/>
    <property type="project" value="UniProtKB-UniRule"/>
</dbReference>
<dbReference type="InterPro" id="IPR014016">
    <property type="entry name" value="UvrD-like_ATP-bd"/>
</dbReference>
<keyword evidence="3 10" id="KW-0378">Hydrolase</keyword>
<dbReference type="SUPFAM" id="SSF52540">
    <property type="entry name" value="P-loop containing nucleoside triphosphate hydrolases"/>
    <property type="match status" value="1"/>
</dbReference>
<evidence type="ECO:0000256" key="5">
    <source>
        <dbReference type="ARBA" id="ARBA00022840"/>
    </source>
</evidence>
<evidence type="ECO:0000256" key="10">
    <source>
        <dbReference type="PROSITE-ProRule" id="PRU00560"/>
    </source>
</evidence>
<keyword evidence="2 10" id="KW-0547">Nucleotide-binding</keyword>
<evidence type="ECO:0000256" key="2">
    <source>
        <dbReference type="ARBA" id="ARBA00022741"/>
    </source>
</evidence>
<comment type="catalytic activity">
    <reaction evidence="9">
        <text>ATP + H2O = ADP + phosphate + H(+)</text>
        <dbReference type="Rhea" id="RHEA:13065"/>
        <dbReference type="ChEBI" id="CHEBI:15377"/>
        <dbReference type="ChEBI" id="CHEBI:15378"/>
        <dbReference type="ChEBI" id="CHEBI:30616"/>
        <dbReference type="ChEBI" id="CHEBI:43474"/>
        <dbReference type="ChEBI" id="CHEBI:456216"/>
        <dbReference type="EC" id="5.6.2.4"/>
    </reaction>
</comment>
<dbReference type="Gene3D" id="3.40.50.300">
    <property type="entry name" value="P-loop containing nucleotide triphosphate hydrolases"/>
    <property type="match status" value="2"/>
</dbReference>
<dbReference type="Proteomes" id="UP000267469">
    <property type="component" value="Unassembled WGS sequence"/>
</dbReference>
<keyword evidence="6" id="KW-0413">Isomerase</keyword>
<evidence type="ECO:0000256" key="1">
    <source>
        <dbReference type="ARBA" id="ARBA00009922"/>
    </source>
</evidence>
<dbReference type="InterPro" id="IPR000212">
    <property type="entry name" value="DNA_helicase_UvrD/REP"/>
</dbReference>
<feature type="domain" description="UvrD-like helicase ATP-binding" evidence="11">
    <location>
        <begin position="2"/>
        <end position="268"/>
    </location>
</feature>
<evidence type="ECO:0000256" key="6">
    <source>
        <dbReference type="ARBA" id="ARBA00023235"/>
    </source>
</evidence>
<dbReference type="OrthoDB" id="1100019at2"/>
<accession>A0A3N0EH42</accession>
<keyword evidence="13" id="KW-1185">Reference proteome</keyword>
<reference evidence="12 13" key="1">
    <citation type="submission" date="2018-10" db="EMBL/GenBank/DDBJ databases">
        <title>Sinomicrobium pectinilyticum sp. nov., a pectinase-producing bacterium isolated from alkaline and saline soil, and emended description of the genus Sinomicrobium.</title>
        <authorList>
            <person name="Cheng B."/>
            <person name="Li C."/>
            <person name="Lai Q."/>
            <person name="Du M."/>
            <person name="Shao Z."/>
            <person name="Xu P."/>
            <person name="Yang C."/>
        </authorList>
    </citation>
    <scope>NUCLEOTIDE SEQUENCE [LARGE SCALE GENOMIC DNA]</scope>
    <source>
        <strain evidence="12 13">5DNS001</strain>
    </source>
</reference>
<dbReference type="AlphaFoldDB" id="A0A3N0EH42"/>
<dbReference type="GO" id="GO:0016887">
    <property type="term" value="F:ATP hydrolysis activity"/>
    <property type="evidence" value="ECO:0007669"/>
    <property type="project" value="RHEA"/>
</dbReference>
<dbReference type="EC" id="5.6.2.4" evidence="8"/>
<gene>
    <name evidence="12" type="ORF">ED312_10305</name>
</gene>
<feature type="binding site" evidence="10">
    <location>
        <begin position="23"/>
        <end position="30"/>
    </location>
    <ligand>
        <name>ATP</name>
        <dbReference type="ChEBI" id="CHEBI:30616"/>
    </ligand>
</feature>
<dbReference type="EMBL" id="RJTM01000072">
    <property type="protein sequence ID" value="RNL87195.1"/>
    <property type="molecule type" value="Genomic_DNA"/>
</dbReference>
<proteinExistence type="inferred from homology"/>
<dbReference type="PROSITE" id="PS51198">
    <property type="entry name" value="UVRD_HELICASE_ATP_BIND"/>
    <property type="match status" value="1"/>
</dbReference>
<name>A0A3N0EH42_SINP1</name>
<comment type="catalytic activity">
    <reaction evidence="7">
        <text>Couples ATP hydrolysis with the unwinding of duplex DNA by translocating in the 3'-5' direction.</text>
        <dbReference type="EC" id="5.6.2.4"/>
    </reaction>
</comment>
<evidence type="ECO:0000256" key="8">
    <source>
        <dbReference type="ARBA" id="ARBA00034808"/>
    </source>
</evidence>
<protein>
    <recommendedName>
        <fullName evidence="8">DNA 3'-5' helicase</fullName>
        <ecNumber evidence="8">5.6.2.4</ecNumber>
    </recommendedName>
</protein>
<dbReference type="GO" id="GO:0005829">
    <property type="term" value="C:cytosol"/>
    <property type="evidence" value="ECO:0007669"/>
    <property type="project" value="TreeGrafter"/>
</dbReference>
<dbReference type="GO" id="GO:0003677">
    <property type="term" value="F:DNA binding"/>
    <property type="evidence" value="ECO:0007669"/>
    <property type="project" value="InterPro"/>
</dbReference>
<dbReference type="InterPro" id="IPR014017">
    <property type="entry name" value="DNA_helicase_UvrD-like_C"/>
</dbReference>
<comment type="similarity">
    <text evidence="1">Belongs to the helicase family. UvrD subfamily.</text>
</comment>
<dbReference type="Pfam" id="PF00580">
    <property type="entry name" value="UvrD-helicase"/>
    <property type="match status" value="1"/>
</dbReference>
<evidence type="ECO:0000256" key="7">
    <source>
        <dbReference type="ARBA" id="ARBA00034617"/>
    </source>
</evidence>
<evidence type="ECO:0000313" key="12">
    <source>
        <dbReference type="EMBL" id="RNL87195.1"/>
    </source>
</evidence>
<dbReference type="InterPro" id="IPR013986">
    <property type="entry name" value="DExx_box_DNA_helicase_dom_sf"/>
</dbReference>
<evidence type="ECO:0000256" key="9">
    <source>
        <dbReference type="ARBA" id="ARBA00048988"/>
    </source>
</evidence>
<evidence type="ECO:0000313" key="13">
    <source>
        <dbReference type="Proteomes" id="UP000267469"/>
    </source>
</evidence>
<dbReference type="GO" id="GO:0043138">
    <property type="term" value="F:3'-5' DNA helicase activity"/>
    <property type="evidence" value="ECO:0007669"/>
    <property type="project" value="UniProtKB-EC"/>
</dbReference>
<dbReference type="GO" id="GO:0000725">
    <property type="term" value="P:recombinational repair"/>
    <property type="evidence" value="ECO:0007669"/>
    <property type="project" value="TreeGrafter"/>
</dbReference>
<dbReference type="Gene3D" id="1.10.10.160">
    <property type="match status" value="1"/>
</dbReference>
<dbReference type="PANTHER" id="PTHR11070">
    <property type="entry name" value="UVRD / RECB / PCRA DNA HELICASE FAMILY MEMBER"/>
    <property type="match status" value="1"/>
</dbReference>
<evidence type="ECO:0000259" key="11">
    <source>
        <dbReference type="PROSITE" id="PS51198"/>
    </source>
</evidence>
<dbReference type="Pfam" id="PF13361">
    <property type="entry name" value="UvrD_C"/>
    <property type="match status" value="1"/>
</dbReference>
<evidence type="ECO:0000256" key="3">
    <source>
        <dbReference type="ARBA" id="ARBA00022801"/>
    </source>
</evidence>
<keyword evidence="4 10" id="KW-0347">Helicase</keyword>
<dbReference type="RefSeq" id="WP_123215929.1">
    <property type="nucleotide sequence ID" value="NZ_RJTM01000072.1"/>
</dbReference>
<evidence type="ECO:0000256" key="4">
    <source>
        <dbReference type="ARBA" id="ARBA00022806"/>
    </source>
</evidence>
<sequence>MLKGLNEQQIEAVVEQGNVLLTACPGSGKTRALTYKIAYELERLTNSKKIIIAVTFTNRAADEIKKRIRNLNADDTNLWAGTIHSFCLEWILRPYMCYLDELKNGFSISDEFNSERLISELKEKYGLVFFDSVSTRYLPNGEKEETINRELIDEYHEILSNEKLVDFDQILHYSHKLITTYPKISETLKNMFQLICVDEYQDTQLLQYAILSQIMKGASGSCKMFMVGDSDQAIYGSLGGVAKSLAEIEKEFKTTFINKELSGNYRSNQQIIDYYRNFQTSTIEIKAFGSNADESAIITYNKTVHKDELVEYIVKIISDKLEAGIPEHEICVLAPTWYMVIPMGRKLKSLLPDVKFDAVGLSPLLKNKENVWFKFARLFLVPPSPNTYLTRKRWATELINELKDYGVVLFENDDFKSKTLLKNINSISSKETEGLNYLKECFLKLFVIIEVDFSLNEHLQVQWDFFFKGAEKRLENPDFDLAKDIESFKKMFKHEEGVVVNTCHGIKGAEFDTVIAFGLLHGKLPNWNESTENAAEKLLYVICSRAKRELHLISETGRTTNSGNSYFPTRQLNSIIYEYN</sequence>
<comment type="caution">
    <text evidence="12">The sequence shown here is derived from an EMBL/GenBank/DDBJ whole genome shotgun (WGS) entry which is preliminary data.</text>
</comment>
<keyword evidence="5 10" id="KW-0067">ATP-binding</keyword>
<dbReference type="CDD" id="cd17932">
    <property type="entry name" value="DEXQc_UvrD"/>
    <property type="match status" value="1"/>
</dbReference>
<dbReference type="PANTHER" id="PTHR11070:SF67">
    <property type="entry name" value="DNA 3'-5' HELICASE"/>
    <property type="match status" value="1"/>
</dbReference>
<organism evidence="12 13">
    <name type="scientific">Sinomicrobium pectinilyticum</name>
    <dbReference type="NCBI Taxonomy" id="1084421"/>
    <lineage>
        <taxon>Bacteria</taxon>
        <taxon>Pseudomonadati</taxon>
        <taxon>Bacteroidota</taxon>
        <taxon>Flavobacteriia</taxon>
        <taxon>Flavobacteriales</taxon>
        <taxon>Flavobacteriaceae</taxon>
        <taxon>Sinomicrobium</taxon>
    </lineage>
</organism>
<dbReference type="InterPro" id="IPR027417">
    <property type="entry name" value="P-loop_NTPase"/>
</dbReference>